<dbReference type="InterPro" id="IPR036291">
    <property type="entry name" value="NAD(P)-bd_dom_sf"/>
</dbReference>
<proteinExistence type="predicted"/>
<reference evidence="4 5" key="1">
    <citation type="submission" date="2018-05" db="EMBL/GenBank/DDBJ databases">
        <title>Lujinxingia marina gen. nov. sp. nov., a new facultative anaerobic member of the class Deltaproteobacteria, and proposal of Lujinxingaceae fam. nov.</title>
        <authorList>
            <person name="Li C.-M."/>
        </authorList>
    </citation>
    <scope>NUCLEOTIDE SEQUENCE [LARGE SCALE GENOMIC DNA]</scope>
    <source>
        <strain evidence="4 5">B210</strain>
    </source>
</reference>
<dbReference type="SUPFAM" id="SSF51735">
    <property type="entry name" value="NAD(P)-binding Rossmann-fold domains"/>
    <property type="match status" value="1"/>
</dbReference>
<keyword evidence="2" id="KW-0812">Transmembrane</keyword>
<dbReference type="Pfam" id="PF01370">
    <property type="entry name" value="Epimerase"/>
    <property type="match status" value="1"/>
</dbReference>
<dbReference type="InterPro" id="IPR051783">
    <property type="entry name" value="NAD(P)-dependent_oxidoreduct"/>
</dbReference>
<feature type="domain" description="NAD-dependent epimerase/dehydratase" evidence="3">
    <location>
        <begin position="85"/>
        <end position="316"/>
    </location>
</feature>
<feature type="region of interest" description="Disordered" evidence="1">
    <location>
        <begin position="1"/>
        <end position="23"/>
    </location>
</feature>
<dbReference type="Proteomes" id="UP000249169">
    <property type="component" value="Unassembled WGS sequence"/>
</dbReference>
<evidence type="ECO:0000259" key="3">
    <source>
        <dbReference type="Pfam" id="PF01370"/>
    </source>
</evidence>
<organism evidence="4 5">
    <name type="scientific">Lujinxingia litoralis</name>
    <dbReference type="NCBI Taxonomy" id="2211119"/>
    <lineage>
        <taxon>Bacteria</taxon>
        <taxon>Deltaproteobacteria</taxon>
        <taxon>Bradymonadales</taxon>
        <taxon>Lujinxingiaceae</taxon>
        <taxon>Lujinxingia</taxon>
    </lineage>
</organism>
<name>A0A328C9S0_9DELT</name>
<protein>
    <recommendedName>
        <fullName evidence="3">NAD-dependent epimerase/dehydratase domain-containing protein</fullName>
    </recommendedName>
</protein>
<dbReference type="EMBL" id="QHKO01000003">
    <property type="protein sequence ID" value="RAL22915.1"/>
    <property type="molecule type" value="Genomic_DNA"/>
</dbReference>
<evidence type="ECO:0000313" key="4">
    <source>
        <dbReference type="EMBL" id="RAL22915.1"/>
    </source>
</evidence>
<accession>A0A328C9S0</accession>
<dbReference type="GO" id="GO:0005737">
    <property type="term" value="C:cytoplasm"/>
    <property type="evidence" value="ECO:0007669"/>
    <property type="project" value="TreeGrafter"/>
</dbReference>
<dbReference type="Gene3D" id="3.40.50.720">
    <property type="entry name" value="NAD(P)-binding Rossmann-like Domain"/>
    <property type="match status" value="1"/>
</dbReference>
<dbReference type="PANTHER" id="PTHR48079:SF6">
    <property type="entry name" value="NAD(P)-BINDING DOMAIN-CONTAINING PROTEIN-RELATED"/>
    <property type="match status" value="1"/>
</dbReference>
<keyword evidence="2" id="KW-1133">Transmembrane helix</keyword>
<dbReference type="AlphaFoldDB" id="A0A328C9S0"/>
<comment type="caution">
    <text evidence="4">The sequence shown here is derived from an EMBL/GenBank/DDBJ whole genome shotgun (WGS) entry which is preliminary data.</text>
</comment>
<dbReference type="InterPro" id="IPR001509">
    <property type="entry name" value="Epimerase_deHydtase"/>
</dbReference>
<sequence length="596" mass="65574">MKPARLASRPSGRENFTGPLESGRTNTELARLQVLLTRCACVAKPRSRADLVAPGRFSHKGRGEAILYRGEETTMASKNKRTKRALVLGAAGGLGVHVVAALSEAGWEVVAADRRRLAETGRESLVEGAGASWHVLDDEPDSLAELMKGCTALVNAAATVSLSEPYQALMLDNVELPRQLYLLAADAGVEQMIQISCASIYDGERGVRTEESPADPYNDYERTKVEAEDLLRRLRAQHEEGPALTILRPGLLYGPGCTEMSAGLVTLVAMLRDLASYLPGLSGGPRTNWCHAGDAASAVAVALEHADARDTTLNVGDDTTLSFGEVLTSIAEGYGIDLGPSVPMPTVTFWAMISPLIDNEFAFGRMRGLLRLLWKRVQREHGLSSPLRPRLDRNALFYVREDAVVVSEKLRQMGWAPVWTDFRQGIVPTIRWYQQAGWVPRFDTEALQERRDGRVKSQYSFTERGLGEITGSRRATSLTLDMEVTLGQWPAPMMPMEGCVEGSITIPGLVREAPLEGTVELRWEPLPTMRYEFGFNDELGQAHRMSLVREMRLPRPLCSWSTCRGTLIDRYGEDAGRVQLCDEPAGKPNAWLGVRA</sequence>
<keyword evidence="2" id="KW-0472">Membrane</keyword>
<dbReference type="PANTHER" id="PTHR48079">
    <property type="entry name" value="PROTEIN YEEZ"/>
    <property type="match status" value="1"/>
</dbReference>
<gene>
    <name evidence="4" type="ORF">DL240_08465</name>
</gene>
<keyword evidence="5" id="KW-1185">Reference proteome</keyword>
<evidence type="ECO:0000313" key="5">
    <source>
        <dbReference type="Proteomes" id="UP000249169"/>
    </source>
</evidence>
<evidence type="ECO:0000256" key="2">
    <source>
        <dbReference type="SAM" id="Phobius"/>
    </source>
</evidence>
<dbReference type="GO" id="GO:0004029">
    <property type="term" value="F:aldehyde dehydrogenase (NAD+) activity"/>
    <property type="evidence" value="ECO:0007669"/>
    <property type="project" value="TreeGrafter"/>
</dbReference>
<evidence type="ECO:0000256" key="1">
    <source>
        <dbReference type="SAM" id="MobiDB-lite"/>
    </source>
</evidence>
<feature type="transmembrane region" description="Helical" evidence="2">
    <location>
        <begin position="85"/>
        <end position="107"/>
    </location>
</feature>